<keyword evidence="11" id="KW-1185">Reference proteome</keyword>
<dbReference type="GO" id="GO:0055075">
    <property type="term" value="P:potassium ion homeostasis"/>
    <property type="evidence" value="ECO:0000318"/>
    <property type="project" value="GO_Central"/>
</dbReference>
<evidence type="ECO:0000313" key="10">
    <source>
        <dbReference type="EMBL" id="EDQ92939.1"/>
    </source>
</evidence>
<dbReference type="InParanoid" id="A9UPV5"/>
<comment type="similarity">
    <text evidence="2">Belongs to the SLC12A transporter family.</text>
</comment>
<dbReference type="RefSeq" id="XP_001742701.1">
    <property type="nucleotide sequence ID" value="XM_001742649.1"/>
</dbReference>
<dbReference type="STRING" id="81824.A9UPV5"/>
<evidence type="ECO:0000256" key="7">
    <source>
        <dbReference type="SAM" id="Phobius"/>
    </source>
</evidence>
<feature type="transmembrane region" description="Helical" evidence="7">
    <location>
        <begin position="65"/>
        <end position="86"/>
    </location>
</feature>
<keyword evidence="6 7" id="KW-0472">Membrane</keyword>
<dbReference type="GeneID" id="5887823"/>
<dbReference type="InterPro" id="IPR004842">
    <property type="entry name" value="SLC12A_fam"/>
</dbReference>
<evidence type="ECO:0008006" key="12">
    <source>
        <dbReference type="Google" id="ProtNLM"/>
    </source>
</evidence>
<evidence type="ECO:0000313" key="11">
    <source>
        <dbReference type="Proteomes" id="UP000001357"/>
    </source>
</evidence>
<name>A9UPV5_MONBE</name>
<dbReference type="InterPro" id="IPR004841">
    <property type="entry name" value="AA-permease/SLC12A_dom"/>
</dbReference>
<dbReference type="Proteomes" id="UP000001357">
    <property type="component" value="Unassembled WGS sequence"/>
</dbReference>
<comment type="subcellular location">
    <subcellularLocation>
        <location evidence="1">Membrane</location>
        <topology evidence="1">Multi-pass membrane protein</topology>
    </subcellularLocation>
</comment>
<keyword evidence="3" id="KW-0813">Transport</keyword>
<dbReference type="FunFam" id="1.20.1740.10:FF:000013">
    <property type="entry name" value="Solute carrier family 12 member"/>
    <property type="match status" value="1"/>
</dbReference>
<dbReference type="GO" id="GO:0055064">
    <property type="term" value="P:chloride ion homeostasis"/>
    <property type="evidence" value="ECO:0000318"/>
    <property type="project" value="GO_Central"/>
</dbReference>
<evidence type="ECO:0000259" key="8">
    <source>
        <dbReference type="Pfam" id="PF00324"/>
    </source>
</evidence>
<dbReference type="GO" id="GO:1902476">
    <property type="term" value="P:chloride transmembrane transport"/>
    <property type="evidence" value="ECO:0000318"/>
    <property type="project" value="GO_Central"/>
</dbReference>
<accession>A9UPV5</accession>
<feature type="transmembrane region" description="Helical" evidence="7">
    <location>
        <begin position="106"/>
        <end position="123"/>
    </location>
</feature>
<keyword evidence="5 7" id="KW-1133">Transmembrane helix</keyword>
<evidence type="ECO:0000256" key="1">
    <source>
        <dbReference type="ARBA" id="ARBA00004141"/>
    </source>
</evidence>
<dbReference type="FunCoup" id="A9UPV5">
    <property type="interactions" value="282"/>
</dbReference>
<dbReference type="GO" id="GO:0016020">
    <property type="term" value="C:membrane"/>
    <property type="evidence" value="ECO:0007669"/>
    <property type="project" value="UniProtKB-SubCell"/>
</dbReference>
<dbReference type="EMBL" id="CH991543">
    <property type="protein sequence ID" value="EDQ92939.1"/>
    <property type="molecule type" value="Genomic_DNA"/>
</dbReference>
<dbReference type="eggNOG" id="KOG1288">
    <property type="taxonomic scope" value="Eukaryota"/>
</dbReference>
<feature type="transmembrane region" description="Helical" evidence="7">
    <location>
        <begin position="346"/>
        <end position="365"/>
    </location>
</feature>
<dbReference type="GO" id="GO:0006884">
    <property type="term" value="P:cell volume homeostasis"/>
    <property type="evidence" value="ECO:0000318"/>
    <property type="project" value="GO_Central"/>
</dbReference>
<dbReference type="Pfam" id="PF00324">
    <property type="entry name" value="AA_permease"/>
    <property type="match status" value="1"/>
</dbReference>
<dbReference type="Pfam" id="PF03522">
    <property type="entry name" value="SLC12"/>
    <property type="match status" value="1"/>
</dbReference>
<dbReference type="Gene3D" id="1.20.1740.10">
    <property type="entry name" value="Amino acid/polyamine transporter I"/>
    <property type="match status" value="1"/>
</dbReference>
<feature type="transmembrane region" description="Helical" evidence="7">
    <location>
        <begin position="226"/>
        <end position="248"/>
    </location>
</feature>
<reference evidence="10 11" key="1">
    <citation type="journal article" date="2008" name="Nature">
        <title>The genome of the choanoflagellate Monosiga brevicollis and the origin of metazoans.</title>
        <authorList>
            <consortium name="JGI Sequencing"/>
            <person name="King N."/>
            <person name="Westbrook M.J."/>
            <person name="Young S.L."/>
            <person name="Kuo A."/>
            <person name="Abedin M."/>
            <person name="Chapman J."/>
            <person name="Fairclough S."/>
            <person name="Hellsten U."/>
            <person name="Isogai Y."/>
            <person name="Letunic I."/>
            <person name="Marr M."/>
            <person name="Pincus D."/>
            <person name="Putnam N."/>
            <person name="Rokas A."/>
            <person name="Wright K.J."/>
            <person name="Zuzow R."/>
            <person name="Dirks W."/>
            <person name="Good M."/>
            <person name="Goodstein D."/>
            <person name="Lemons D."/>
            <person name="Li W."/>
            <person name="Lyons J.B."/>
            <person name="Morris A."/>
            <person name="Nichols S."/>
            <person name="Richter D.J."/>
            <person name="Salamov A."/>
            <person name="Bork P."/>
            <person name="Lim W.A."/>
            <person name="Manning G."/>
            <person name="Miller W.T."/>
            <person name="McGinnis W."/>
            <person name="Shapiro H."/>
            <person name="Tjian R."/>
            <person name="Grigoriev I.V."/>
            <person name="Rokhsar D."/>
        </authorList>
    </citation>
    <scope>NUCLEOTIDE SEQUENCE [LARGE SCALE GENOMIC DNA]</scope>
    <source>
        <strain evidence="11">MX1 / ATCC 50154</strain>
    </source>
</reference>
<evidence type="ECO:0000256" key="5">
    <source>
        <dbReference type="ARBA" id="ARBA00022989"/>
    </source>
</evidence>
<dbReference type="GO" id="GO:0015379">
    <property type="term" value="F:potassium:chloride symporter activity"/>
    <property type="evidence" value="ECO:0000318"/>
    <property type="project" value="GO_Central"/>
</dbReference>
<feature type="transmembrane region" description="Helical" evidence="7">
    <location>
        <begin position="399"/>
        <end position="416"/>
    </location>
</feature>
<protein>
    <recommendedName>
        <fullName evidence="12">Amino acid permease/ SLC12A domain-containing protein</fullName>
    </recommendedName>
</protein>
<dbReference type="OMA" id="CYDSWLS"/>
<sequence length="570" mass="62464">MGIVLFLRLSWATGEAGALVTLAILAVSGFQAILTVLSLSALVTNGVMSSGGSYYMISRCLGPEFGGAIGVLFYSAYAMGVSFYSIGFATAVQTTFMPDAESPEWTIRWVGSCGLFFVLLVSLKGADFFAKFNVFFFLIQFLAILVGLVSFWIPHTFTSQITNSNNGTTFEARAKFPDHLSSNLMPDYTFHTIFALLFPMVTGIMEGANLSGDLKDPAHSIPLGTLSALATALVFYTGLILSFAGSFTRHTLHVDQNVFQNATMPSRYVVVVGILISAISSALGSLFGGSRVLQAMARDDLFSIMKPFKYGTPHGDEPRVAVLFTWFVAQCCVMIGDLDVVAPIETSFFCLSYAVVNLACFFLSAMEAPNFRPRFKYYSWQTALLGALANLAVMVYLQWIYALITLGVMAAIYVYLTQYGPVTEWGDISNELIFHQVRKYLLRMEATKAAPSKFWKPNLLILVDNCDTGLLAFCNSVKKGGLMVLAQVIVGSFDVYHRVADTLRLYWGEFVRDAKLKAFVHTTCAEDARAAYRVLISASGLGGLSINTVVMPFYEISGLTTNRTEAELQR</sequence>
<feature type="transmembrane region" description="Helical" evidence="7">
    <location>
        <begin position="188"/>
        <end position="205"/>
    </location>
</feature>
<evidence type="ECO:0000256" key="4">
    <source>
        <dbReference type="ARBA" id="ARBA00022692"/>
    </source>
</evidence>
<evidence type="ECO:0000259" key="9">
    <source>
        <dbReference type="Pfam" id="PF03522"/>
    </source>
</evidence>
<feature type="domain" description="SLC12A transporter C-terminal" evidence="9">
    <location>
        <begin position="470"/>
        <end position="553"/>
    </location>
</feature>
<gene>
    <name evidence="10" type="ORF">MONBRDRAFT_17154</name>
</gene>
<evidence type="ECO:0000256" key="2">
    <source>
        <dbReference type="ARBA" id="ARBA00010593"/>
    </source>
</evidence>
<dbReference type="KEGG" id="mbr:MONBRDRAFT_17154"/>
<evidence type="ECO:0000256" key="3">
    <source>
        <dbReference type="ARBA" id="ARBA00022448"/>
    </source>
</evidence>
<proteinExistence type="inferred from homology"/>
<organism evidence="10 11">
    <name type="scientific">Monosiga brevicollis</name>
    <name type="common">Choanoflagellate</name>
    <dbReference type="NCBI Taxonomy" id="81824"/>
    <lineage>
        <taxon>Eukaryota</taxon>
        <taxon>Choanoflagellata</taxon>
        <taxon>Craspedida</taxon>
        <taxon>Salpingoecidae</taxon>
        <taxon>Monosiga</taxon>
    </lineage>
</organism>
<evidence type="ECO:0000256" key="6">
    <source>
        <dbReference type="ARBA" id="ARBA00023136"/>
    </source>
</evidence>
<feature type="transmembrane region" description="Helical" evidence="7">
    <location>
        <begin position="20"/>
        <end position="44"/>
    </location>
</feature>
<feature type="transmembrane region" description="Helical" evidence="7">
    <location>
        <begin position="268"/>
        <end position="288"/>
    </location>
</feature>
<dbReference type="PANTHER" id="PTHR11827:SF72">
    <property type="entry name" value="GH08340P"/>
    <property type="match status" value="1"/>
</dbReference>
<dbReference type="InterPro" id="IPR018491">
    <property type="entry name" value="SLC12_C"/>
</dbReference>
<feature type="non-terminal residue" evidence="10">
    <location>
        <position position="570"/>
    </location>
</feature>
<feature type="domain" description="Amino acid permease/ SLC12A" evidence="8">
    <location>
        <begin position="1"/>
        <end position="449"/>
    </location>
</feature>
<keyword evidence="4 7" id="KW-0812">Transmembrane</keyword>
<feature type="transmembrane region" description="Helical" evidence="7">
    <location>
        <begin position="135"/>
        <end position="153"/>
    </location>
</feature>
<dbReference type="PANTHER" id="PTHR11827">
    <property type="entry name" value="SOLUTE CARRIER FAMILY 12, CATION COTRANSPORTERS"/>
    <property type="match status" value="1"/>
</dbReference>
<dbReference type="AlphaFoldDB" id="A9UPV5"/>